<dbReference type="eggNOG" id="ENOG502T00Z">
    <property type="taxonomic scope" value="Eukaryota"/>
</dbReference>
<dbReference type="OrthoDB" id="5425637at2759"/>
<evidence type="ECO:0000256" key="1">
    <source>
        <dbReference type="SAM" id="MobiDB-lite"/>
    </source>
</evidence>
<dbReference type="AlphaFoldDB" id="S3CJR9"/>
<feature type="transmembrane region" description="Helical" evidence="2">
    <location>
        <begin position="57"/>
        <end position="82"/>
    </location>
</feature>
<dbReference type="HOGENOM" id="CLU_121070_0_0_1"/>
<keyword evidence="4" id="KW-1185">Reference proteome</keyword>
<reference evidence="3 4" key="1">
    <citation type="journal article" date="2013" name="BMC Genomics">
        <title>Genomics-driven discovery of the pneumocandin biosynthetic gene cluster in the fungus Glarea lozoyensis.</title>
        <authorList>
            <person name="Chen L."/>
            <person name="Yue Q."/>
            <person name="Zhang X."/>
            <person name="Xiang M."/>
            <person name="Wang C."/>
            <person name="Li S."/>
            <person name="Che Y."/>
            <person name="Ortiz-Lopez F.J."/>
            <person name="Bills G.F."/>
            <person name="Liu X."/>
            <person name="An Z."/>
        </authorList>
    </citation>
    <scope>NUCLEOTIDE SEQUENCE [LARGE SCALE GENOMIC DNA]</scope>
    <source>
        <strain evidence="4">ATCC 20868 / MF5171</strain>
    </source>
</reference>
<evidence type="ECO:0000256" key="2">
    <source>
        <dbReference type="SAM" id="Phobius"/>
    </source>
</evidence>
<dbReference type="GeneID" id="19460449"/>
<feature type="compositionally biased region" description="Basic residues" evidence="1">
    <location>
        <begin position="161"/>
        <end position="172"/>
    </location>
</feature>
<dbReference type="EMBL" id="KE145371">
    <property type="protein sequence ID" value="EPE25479.1"/>
    <property type="molecule type" value="Genomic_DNA"/>
</dbReference>
<keyword evidence="2" id="KW-0472">Membrane</keyword>
<dbReference type="KEGG" id="glz:GLAREA_01391"/>
<gene>
    <name evidence="3" type="ORF">GLAREA_01391</name>
</gene>
<evidence type="ECO:0000313" key="3">
    <source>
        <dbReference type="EMBL" id="EPE25479.1"/>
    </source>
</evidence>
<dbReference type="Proteomes" id="UP000016922">
    <property type="component" value="Unassembled WGS sequence"/>
</dbReference>
<proteinExistence type="predicted"/>
<keyword evidence="2" id="KW-1133">Transmembrane helix</keyword>
<dbReference type="RefSeq" id="XP_008086798.1">
    <property type="nucleotide sequence ID" value="XM_008088607.1"/>
</dbReference>
<feature type="region of interest" description="Disordered" evidence="1">
    <location>
        <begin position="107"/>
        <end position="172"/>
    </location>
</feature>
<keyword evidence="2" id="KW-0812">Transmembrane</keyword>
<accession>S3CJR9</accession>
<evidence type="ECO:0000313" key="4">
    <source>
        <dbReference type="Proteomes" id="UP000016922"/>
    </source>
</evidence>
<name>S3CJR9_GLAL2</name>
<feature type="region of interest" description="Disordered" evidence="1">
    <location>
        <begin position="22"/>
        <end position="44"/>
    </location>
</feature>
<dbReference type="OMA" id="WEIRESI"/>
<organism evidence="3 4">
    <name type="scientific">Glarea lozoyensis (strain ATCC 20868 / MF5171)</name>
    <dbReference type="NCBI Taxonomy" id="1116229"/>
    <lineage>
        <taxon>Eukaryota</taxon>
        <taxon>Fungi</taxon>
        <taxon>Dikarya</taxon>
        <taxon>Ascomycota</taxon>
        <taxon>Pezizomycotina</taxon>
        <taxon>Leotiomycetes</taxon>
        <taxon>Helotiales</taxon>
        <taxon>Helotiaceae</taxon>
        <taxon>Glarea</taxon>
    </lineage>
</organism>
<protein>
    <submittedName>
        <fullName evidence="3">Uncharacterized protein</fullName>
    </submittedName>
</protein>
<sequence>MSASSVSSYYNALATSIPLQQGGDPAAGDAGSTAGAGDSNAGASGHNGSSFTLSTGAIIAIAVVASVVCLGGIASSVLWYFAKKRSWEVRAKMRKSARKIATALTPRRSAFPKDVQNPRKKSNRGLSRIEEVPNTPRLGGNDVEKGNSKLSSFEMSEPPKAKAKWGKKATRP</sequence>